<evidence type="ECO:0000256" key="4">
    <source>
        <dbReference type="PROSITE-ProRule" id="PRU00236"/>
    </source>
</evidence>
<keyword evidence="4" id="KW-0862">Zinc</keyword>
<dbReference type="Pfam" id="PF02146">
    <property type="entry name" value="SIR2"/>
    <property type="match status" value="1"/>
</dbReference>
<keyword evidence="3" id="KW-0520">NAD</keyword>
<dbReference type="AlphaFoldDB" id="A0A8J2IAT6"/>
<evidence type="ECO:0000259" key="5">
    <source>
        <dbReference type="PROSITE" id="PS50305"/>
    </source>
</evidence>
<feature type="binding site" evidence="4">
    <location>
        <position position="527"/>
    </location>
    <ligand>
        <name>Zn(2+)</name>
        <dbReference type="ChEBI" id="CHEBI:29105"/>
    </ligand>
</feature>
<dbReference type="EMBL" id="CAJRGZ010000019">
    <property type="protein sequence ID" value="CAG5162170.1"/>
    <property type="molecule type" value="Genomic_DNA"/>
</dbReference>
<dbReference type="InterPro" id="IPR003000">
    <property type="entry name" value="Sirtuin"/>
</dbReference>
<dbReference type="GO" id="GO:0046872">
    <property type="term" value="F:metal ion binding"/>
    <property type="evidence" value="ECO:0007669"/>
    <property type="project" value="UniProtKB-KW"/>
</dbReference>
<dbReference type="OrthoDB" id="424302at2759"/>
<keyword evidence="4" id="KW-0479">Metal-binding</keyword>
<feature type="binding site" evidence="4">
    <location>
        <position position="576"/>
    </location>
    <ligand>
        <name>Zn(2+)</name>
        <dbReference type="ChEBI" id="CHEBI:29105"/>
    </ligand>
</feature>
<dbReference type="InterPro" id="IPR026590">
    <property type="entry name" value="Ssirtuin_cat_dom"/>
</dbReference>
<evidence type="ECO:0000256" key="2">
    <source>
        <dbReference type="ARBA" id="ARBA00022679"/>
    </source>
</evidence>
<feature type="domain" description="Deacetylase sirtuin-type" evidence="5">
    <location>
        <begin position="393"/>
        <end position="677"/>
    </location>
</feature>
<dbReference type="InterPro" id="IPR026591">
    <property type="entry name" value="Sirtuin_cat_small_dom_sf"/>
</dbReference>
<dbReference type="PANTHER" id="PTHR11085">
    <property type="entry name" value="NAD-DEPENDENT PROTEIN DEACYLASE SIRTUIN-5, MITOCHONDRIAL-RELATED"/>
    <property type="match status" value="1"/>
</dbReference>
<gene>
    <name evidence="6" type="ORF">ALTATR162_LOCUS6172</name>
</gene>
<dbReference type="InterPro" id="IPR050134">
    <property type="entry name" value="NAD-dep_sirtuin_deacylases"/>
</dbReference>
<dbReference type="RefSeq" id="XP_043169728.1">
    <property type="nucleotide sequence ID" value="XM_043313793.1"/>
</dbReference>
<comment type="similarity">
    <text evidence="1">Belongs to the sirtuin family. Class I subfamily.</text>
</comment>
<dbReference type="Gene3D" id="3.30.1600.10">
    <property type="entry name" value="SIR2/SIRT2 'Small Domain"/>
    <property type="match status" value="1"/>
</dbReference>
<sequence length="684" mass="76480">MPSSNFSKNADFGSIFDIDFVDPTCIIWAVLALARLNEKLPSDFDSLYAVRLRNALDDAIGAFCDDRMEATWSTLYCDRAWQIVSTLKRTAADYYGNTEGVQNPDMELEYLLEILNAFYIHVHRQEDRDYTEAYGALGMLNAVAIEMTSVLGPKITDAFDMFNNISAESVPQDIIDDCMKEQIDILCAAIEQFVREQLGTSGVYNSASEARDIVGQSFVHIIHDPLRQHVESAFKMLINDLAFCNSYAVDKNQADNKARVAVFYRQVGRFFSYSSPLLNAFFIPDVSDDEDEVDEYEDYQEHVPEHVANHDFDQYDDFDWHTREKPTYCAMASHPSTGAESVSHTTEIATALRNINLTSSQNSHTLSPAKSKVTSALKTKQEMRKFRGTTTPDPALGIDMDEYTSFTQYLQSSKRILALIGAGLSVSSGLSTFRGEDRRWRGIEPQELSNIEALSDDPVRVWWFFSDRMKRAQEAKPNRGHIALSKLAKEKDGFFAINQNIDGLCQRAGFPDEQIAQIHGTLFEMKCSKYDPGCTAHCDYSVPISYPANEALTITTDISDASVPLPPLDHTQLPHCPRCNNLMRPSVVLFGESLSSTLNGIVYSFVSSEPLDLLLVIGTSAVVLPAAMYIPRARSAGARVAYFNMEEYYDEPGCVWTGDWMFKGDAAKTVPECLKGIIGNVGRV</sequence>
<dbReference type="Gene3D" id="3.40.50.1220">
    <property type="entry name" value="TPP-binding domain"/>
    <property type="match status" value="1"/>
</dbReference>
<name>A0A8J2IAT6_9PLEO</name>
<feature type="binding site" evidence="4">
    <location>
        <position position="538"/>
    </location>
    <ligand>
        <name>Zn(2+)</name>
        <dbReference type="ChEBI" id="CHEBI:29105"/>
    </ligand>
</feature>
<feature type="active site" description="Proton acceptor" evidence="4">
    <location>
        <position position="519"/>
    </location>
</feature>
<keyword evidence="2" id="KW-0808">Transferase</keyword>
<dbReference type="GO" id="GO:0017136">
    <property type="term" value="F:histone deacetylase activity, NAD-dependent"/>
    <property type="evidence" value="ECO:0007669"/>
    <property type="project" value="TreeGrafter"/>
</dbReference>
<dbReference type="PROSITE" id="PS50305">
    <property type="entry name" value="SIRTUIN"/>
    <property type="match status" value="1"/>
</dbReference>
<dbReference type="GO" id="GO:0070403">
    <property type="term" value="F:NAD+ binding"/>
    <property type="evidence" value="ECO:0007669"/>
    <property type="project" value="InterPro"/>
</dbReference>
<evidence type="ECO:0000313" key="7">
    <source>
        <dbReference type="Proteomes" id="UP000676310"/>
    </source>
</evidence>
<evidence type="ECO:0000256" key="1">
    <source>
        <dbReference type="ARBA" id="ARBA00006924"/>
    </source>
</evidence>
<dbReference type="InterPro" id="IPR029035">
    <property type="entry name" value="DHS-like_NAD/FAD-binding_dom"/>
</dbReference>
<dbReference type="GeneID" id="67018032"/>
<evidence type="ECO:0000256" key="3">
    <source>
        <dbReference type="ARBA" id="ARBA00023027"/>
    </source>
</evidence>
<evidence type="ECO:0000313" key="6">
    <source>
        <dbReference type="EMBL" id="CAG5162170.1"/>
    </source>
</evidence>
<comment type="caution">
    <text evidence="6">The sequence shown here is derived from an EMBL/GenBank/DDBJ whole genome shotgun (WGS) entry which is preliminary data.</text>
</comment>
<dbReference type="PANTHER" id="PTHR11085:SF10">
    <property type="entry name" value="NAD-DEPENDENT PROTEIN DEACYLASE SIRTUIN-5, MITOCHONDRIAL-RELATED"/>
    <property type="match status" value="1"/>
</dbReference>
<dbReference type="GO" id="GO:0005634">
    <property type="term" value="C:nucleus"/>
    <property type="evidence" value="ECO:0007669"/>
    <property type="project" value="TreeGrafter"/>
</dbReference>
<proteinExistence type="inferred from homology"/>
<dbReference type="SUPFAM" id="SSF52467">
    <property type="entry name" value="DHS-like NAD/FAD-binding domain"/>
    <property type="match status" value="1"/>
</dbReference>
<organism evidence="6 7">
    <name type="scientific">Alternaria atra</name>
    <dbReference type="NCBI Taxonomy" id="119953"/>
    <lineage>
        <taxon>Eukaryota</taxon>
        <taxon>Fungi</taxon>
        <taxon>Dikarya</taxon>
        <taxon>Ascomycota</taxon>
        <taxon>Pezizomycotina</taxon>
        <taxon>Dothideomycetes</taxon>
        <taxon>Pleosporomycetidae</taxon>
        <taxon>Pleosporales</taxon>
        <taxon>Pleosporineae</taxon>
        <taxon>Pleosporaceae</taxon>
        <taxon>Alternaria</taxon>
        <taxon>Alternaria sect. Ulocladioides</taxon>
    </lineage>
</organism>
<protein>
    <recommendedName>
        <fullName evidence="5">Deacetylase sirtuin-type domain-containing protein</fullName>
    </recommendedName>
</protein>
<dbReference type="Proteomes" id="UP000676310">
    <property type="component" value="Unassembled WGS sequence"/>
</dbReference>
<accession>A0A8J2IAT6</accession>
<reference evidence="6" key="1">
    <citation type="submission" date="2021-05" db="EMBL/GenBank/DDBJ databases">
        <authorList>
            <person name="Stam R."/>
        </authorList>
    </citation>
    <scope>NUCLEOTIDE SEQUENCE</scope>
    <source>
        <strain evidence="6">CS162</strain>
    </source>
</reference>
<feature type="binding site" evidence="4">
    <location>
        <position position="579"/>
    </location>
    <ligand>
        <name>Zn(2+)</name>
        <dbReference type="ChEBI" id="CHEBI:29105"/>
    </ligand>
</feature>
<keyword evidence="7" id="KW-1185">Reference proteome</keyword>